<name>A0A812QQV4_9DINO</name>
<dbReference type="OrthoDB" id="441840at2759"/>
<proteinExistence type="predicted"/>
<reference evidence="1" key="1">
    <citation type="submission" date="2021-02" db="EMBL/GenBank/DDBJ databases">
        <authorList>
            <person name="Dougan E. K."/>
            <person name="Rhodes N."/>
            <person name="Thang M."/>
            <person name="Chan C."/>
        </authorList>
    </citation>
    <scope>NUCLEOTIDE SEQUENCE</scope>
</reference>
<dbReference type="AlphaFoldDB" id="A0A812QQV4"/>
<protein>
    <submittedName>
        <fullName evidence="1">MkkA protein</fullName>
    </submittedName>
</protein>
<dbReference type="EMBL" id="CAJNDS010002262">
    <property type="protein sequence ID" value="CAE7399591.1"/>
    <property type="molecule type" value="Genomic_DNA"/>
</dbReference>
<dbReference type="Gene3D" id="2.30.30.140">
    <property type="match status" value="1"/>
</dbReference>
<dbReference type="Proteomes" id="UP000604046">
    <property type="component" value="Unassembled WGS sequence"/>
</dbReference>
<organism evidence="1 2">
    <name type="scientific">Symbiodinium natans</name>
    <dbReference type="NCBI Taxonomy" id="878477"/>
    <lineage>
        <taxon>Eukaryota</taxon>
        <taxon>Sar</taxon>
        <taxon>Alveolata</taxon>
        <taxon>Dinophyceae</taxon>
        <taxon>Suessiales</taxon>
        <taxon>Symbiodiniaceae</taxon>
        <taxon>Symbiodinium</taxon>
    </lineage>
</organism>
<evidence type="ECO:0000313" key="2">
    <source>
        <dbReference type="Proteomes" id="UP000604046"/>
    </source>
</evidence>
<comment type="caution">
    <text evidence="1">The sequence shown here is derived from an EMBL/GenBank/DDBJ whole genome shotgun (WGS) entry which is preliminary data.</text>
</comment>
<dbReference type="CDD" id="cd04508">
    <property type="entry name" value="Tudor_SF"/>
    <property type="match status" value="1"/>
</dbReference>
<evidence type="ECO:0000313" key="1">
    <source>
        <dbReference type="EMBL" id="CAE7399591.1"/>
    </source>
</evidence>
<gene>
    <name evidence="1" type="primary">mkkA</name>
    <name evidence="1" type="ORF">SNAT2548_LOCUS21757</name>
</gene>
<accession>A0A812QQV4</accession>
<keyword evidence="2" id="KW-1185">Reference proteome</keyword>
<sequence>MSDGSVSDEDRRKLHEEGCLELPRRPSWEVCLLVEQYYWQFHSRVASLLEETRGSWTEDGDERPGTAAAWEVSKKLEDDGLYVSAVHPSVDDEDNWTGPRFYISIVPSAINKGLPAPRPPKDVEELLWPRPRDRLQPWITELGWTMVPEGSNEQTLHADILSWEEEPSRPRKEGLGRFHHFLWKPSRRDCCTTKIVHTAFTEGSVEGWHYDSLSQVQSPSLVLDSEVLHCGSATRKGSPWSSTCTVQLCSARGWRALHADGRASQDLLWYVWPIEEAPLKRPAAPSAWRQDAEVEALWEDGYWYAARIVRRQKDGRYKVRWEGEDTVASDFFAAHLRARRLDDTAGLLRPCKRARTQ</sequence>